<dbReference type="InterPro" id="IPR036691">
    <property type="entry name" value="Endo/exonu/phosph_ase_sf"/>
</dbReference>
<dbReference type="RefSeq" id="WP_160852381.1">
    <property type="nucleotide sequence ID" value="NZ_WUWG01000001.1"/>
</dbReference>
<dbReference type="AlphaFoldDB" id="A0A6B0U0T1"/>
<name>A0A6B0U0T1_9RHOB</name>
<dbReference type="InterPro" id="IPR051547">
    <property type="entry name" value="TDP2-like"/>
</dbReference>
<sequence>MQISVGTFNLNNLFSRFNFQADIDGIPPQEAGGIALTFLPDQVAVRTFMGRLVKAKPADATAEVARRILDMDLDVLAVQEVEHVDILRQFNRDNLNGLYAEVALVEGNDPRMIDVGILSKLPIGPITSHQAARHPGDPGRRVFGRDLLQVEIRKPDGSKAFTLYNTHLKSHFVPHDQDPVAGAAAANARRRRQAEMVADIISRQERAGGKFILTGDMNDPEDSADLAPMLVVDGQPLVDGLAAAAETRPPKPETPGQGPGPARPQWTHRFNPSGPEPPRYELFDQIWLSQGLAPHLVSAHIDRRTRHGGDGSDHDPAWVVLDL</sequence>
<dbReference type="SUPFAM" id="SSF56219">
    <property type="entry name" value="DNase I-like"/>
    <property type="match status" value="1"/>
</dbReference>
<keyword evidence="12" id="KW-1185">Reference proteome</keyword>
<evidence type="ECO:0000256" key="9">
    <source>
        <dbReference type="SAM" id="MobiDB-lite"/>
    </source>
</evidence>
<keyword evidence="6" id="KW-0378">Hydrolase</keyword>
<evidence type="ECO:0000256" key="4">
    <source>
        <dbReference type="ARBA" id="ARBA00022723"/>
    </source>
</evidence>
<evidence type="ECO:0000313" key="12">
    <source>
        <dbReference type="Proteomes" id="UP000436016"/>
    </source>
</evidence>
<comment type="caution">
    <text evidence="11">The sequence shown here is derived from an EMBL/GenBank/DDBJ whole genome shotgun (WGS) entry which is preliminary data.</text>
</comment>
<evidence type="ECO:0000256" key="7">
    <source>
        <dbReference type="ARBA" id="ARBA00022842"/>
    </source>
</evidence>
<feature type="domain" description="Endonuclease/exonuclease/phosphatase" evidence="10">
    <location>
        <begin position="55"/>
        <end position="314"/>
    </location>
</feature>
<dbReference type="GO" id="GO:0046872">
    <property type="term" value="F:metal ion binding"/>
    <property type="evidence" value="ECO:0007669"/>
    <property type="project" value="UniProtKB-KW"/>
</dbReference>
<evidence type="ECO:0000256" key="8">
    <source>
        <dbReference type="ARBA" id="ARBA00023204"/>
    </source>
</evidence>
<dbReference type="EMBL" id="WUWG01000001">
    <property type="protein sequence ID" value="MXU64731.1"/>
    <property type="molecule type" value="Genomic_DNA"/>
</dbReference>
<dbReference type="PANTHER" id="PTHR15822:SF4">
    <property type="entry name" value="TYROSYL-DNA PHOSPHODIESTERASE 2"/>
    <property type="match status" value="1"/>
</dbReference>
<dbReference type="GO" id="GO:0006281">
    <property type="term" value="P:DNA repair"/>
    <property type="evidence" value="ECO:0007669"/>
    <property type="project" value="UniProtKB-KW"/>
</dbReference>
<keyword evidence="7" id="KW-0460">Magnesium</keyword>
<evidence type="ECO:0000256" key="1">
    <source>
        <dbReference type="ARBA" id="ARBA00001936"/>
    </source>
</evidence>
<keyword evidence="3" id="KW-0540">Nuclease</keyword>
<dbReference type="GO" id="GO:0004519">
    <property type="term" value="F:endonuclease activity"/>
    <property type="evidence" value="ECO:0007669"/>
    <property type="project" value="UniProtKB-KW"/>
</dbReference>
<accession>A0A6B0U0T1</accession>
<evidence type="ECO:0000256" key="6">
    <source>
        <dbReference type="ARBA" id="ARBA00022801"/>
    </source>
</evidence>
<keyword evidence="5" id="KW-0227">DNA damage</keyword>
<keyword evidence="8" id="KW-0234">DNA repair</keyword>
<evidence type="ECO:0000313" key="11">
    <source>
        <dbReference type="EMBL" id="MXU64731.1"/>
    </source>
</evidence>
<evidence type="ECO:0000256" key="5">
    <source>
        <dbReference type="ARBA" id="ARBA00022763"/>
    </source>
</evidence>
<protein>
    <submittedName>
        <fullName evidence="11">Endonuclease/exonuclease/phosphatase family protein</fullName>
    </submittedName>
</protein>
<dbReference type="GO" id="GO:0004527">
    <property type="term" value="F:exonuclease activity"/>
    <property type="evidence" value="ECO:0007669"/>
    <property type="project" value="UniProtKB-KW"/>
</dbReference>
<organism evidence="11 12">
    <name type="scientific">Oceanomicrobium pacificus</name>
    <dbReference type="NCBI Taxonomy" id="2692916"/>
    <lineage>
        <taxon>Bacteria</taxon>
        <taxon>Pseudomonadati</taxon>
        <taxon>Pseudomonadota</taxon>
        <taxon>Alphaproteobacteria</taxon>
        <taxon>Rhodobacterales</taxon>
        <taxon>Paracoccaceae</taxon>
        <taxon>Oceanomicrobium</taxon>
    </lineage>
</organism>
<dbReference type="Gene3D" id="3.60.10.10">
    <property type="entry name" value="Endonuclease/exonuclease/phosphatase"/>
    <property type="match status" value="1"/>
</dbReference>
<gene>
    <name evidence="11" type="ORF">GSH16_04685</name>
</gene>
<keyword evidence="11" id="KW-0255">Endonuclease</keyword>
<dbReference type="Proteomes" id="UP000436016">
    <property type="component" value="Unassembled WGS sequence"/>
</dbReference>
<evidence type="ECO:0000259" key="10">
    <source>
        <dbReference type="Pfam" id="PF03372"/>
    </source>
</evidence>
<feature type="region of interest" description="Disordered" evidence="9">
    <location>
        <begin position="246"/>
        <end position="277"/>
    </location>
</feature>
<keyword evidence="4" id="KW-0479">Metal-binding</keyword>
<keyword evidence="11" id="KW-0269">Exonuclease</keyword>
<proteinExistence type="predicted"/>
<dbReference type="Pfam" id="PF03372">
    <property type="entry name" value="Exo_endo_phos"/>
    <property type="match status" value="1"/>
</dbReference>
<comment type="cofactor">
    <cofactor evidence="1">
        <name>Mn(2+)</name>
        <dbReference type="ChEBI" id="CHEBI:29035"/>
    </cofactor>
</comment>
<evidence type="ECO:0000256" key="2">
    <source>
        <dbReference type="ARBA" id="ARBA00001946"/>
    </source>
</evidence>
<evidence type="ECO:0000256" key="3">
    <source>
        <dbReference type="ARBA" id="ARBA00022722"/>
    </source>
</evidence>
<comment type="cofactor">
    <cofactor evidence="2">
        <name>Mg(2+)</name>
        <dbReference type="ChEBI" id="CHEBI:18420"/>
    </cofactor>
</comment>
<dbReference type="InterPro" id="IPR005135">
    <property type="entry name" value="Endo/exonuclease/phosphatase"/>
</dbReference>
<dbReference type="PANTHER" id="PTHR15822">
    <property type="entry name" value="TRAF AND TNF RECEPTOR-ASSOCIATED PROTEIN"/>
    <property type="match status" value="1"/>
</dbReference>
<reference evidence="11 12" key="1">
    <citation type="submission" date="2019-12" db="EMBL/GenBank/DDBJ databases">
        <title>Strain KN286 was isolated from seawater, which was collected from Caroline Seamount in the tropical western Pacific.</title>
        <authorList>
            <person name="Wang Q."/>
        </authorList>
    </citation>
    <scope>NUCLEOTIDE SEQUENCE [LARGE SCALE GENOMIC DNA]</scope>
    <source>
        <strain evidence="11 12">KN286</strain>
    </source>
</reference>